<evidence type="ECO:0000313" key="3">
    <source>
        <dbReference type="Proteomes" id="UP000237441"/>
    </source>
</evidence>
<evidence type="ECO:0000313" key="2">
    <source>
        <dbReference type="EMBL" id="PQK08360.1"/>
    </source>
</evidence>
<dbReference type="Proteomes" id="UP000237441">
    <property type="component" value="Unassembled WGS sequence"/>
</dbReference>
<proteinExistence type="predicted"/>
<feature type="region of interest" description="Disordered" evidence="1">
    <location>
        <begin position="243"/>
        <end position="263"/>
    </location>
</feature>
<organism evidence="2 3">
    <name type="scientific">Beauveria bassiana</name>
    <name type="common">White muscardine disease fungus</name>
    <name type="synonym">Tritirachium shiotae</name>
    <dbReference type="NCBI Taxonomy" id="176275"/>
    <lineage>
        <taxon>Eukaryota</taxon>
        <taxon>Fungi</taxon>
        <taxon>Dikarya</taxon>
        <taxon>Ascomycota</taxon>
        <taxon>Pezizomycotina</taxon>
        <taxon>Sordariomycetes</taxon>
        <taxon>Hypocreomycetidae</taxon>
        <taxon>Hypocreales</taxon>
        <taxon>Cordycipitaceae</taxon>
        <taxon>Beauveria</taxon>
    </lineage>
</organism>
<dbReference type="OrthoDB" id="10313899at2759"/>
<sequence>MISELKNRLKYMKRLQRNMDGRKRARTRKMTRIAAAYCLVMPIHKLRSLSKDKTRAPGLKKGFRHLERFVILYQTGKLLKRDDDVEVNSTKQSIDPPASEAQEEAISLCLERDNGMCVFTGSSSAEACHIIPRLLHSSGSKIALASSCTKELFPNYPPSTDLTQFPGEVDPLDLSYNMLTLDRILRQRQAAGQVAVQSMGTTADVKGNRFGTIELKLRPLRVRNKWRPNDKFELTIDNLSDMLGQDGSPSSSDAGLQDRDDYPVTDGRSVKIEMLKPFLRHMDMLVRMQHTCLQISAMSGAANACALARAEDFEADFQGSPLFEDILDDSVSENDSRRRVLSWLEDRQE</sequence>
<dbReference type="AlphaFoldDB" id="A0A2S7XWR5"/>
<accession>A0A2S7XWR5</accession>
<gene>
    <name evidence="2" type="ORF">BB8028_0001g04370</name>
</gene>
<evidence type="ECO:0000256" key="1">
    <source>
        <dbReference type="SAM" id="MobiDB-lite"/>
    </source>
</evidence>
<evidence type="ECO:0008006" key="4">
    <source>
        <dbReference type="Google" id="ProtNLM"/>
    </source>
</evidence>
<dbReference type="EMBL" id="JRHA01000001">
    <property type="protein sequence ID" value="PQK08360.1"/>
    <property type="molecule type" value="Genomic_DNA"/>
</dbReference>
<protein>
    <recommendedName>
        <fullName evidence="4">HNH nuclease domain-containing protein</fullName>
    </recommendedName>
</protein>
<comment type="caution">
    <text evidence="2">The sequence shown here is derived from an EMBL/GenBank/DDBJ whole genome shotgun (WGS) entry which is preliminary data.</text>
</comment>
<name>A0A2S7XWR5_BEABA</name>
<reference evidence="2 3" key="1">
    <citation type="submission" date="2016-07" db="EMBL/GenBank/DDBJ databases">
        <title>Comparative genomics of the entomopathogenic fungus Beauveria bassiana.</title>
        <authorList>
            <person name="Valero Jimenez C.A."/>
            <person name="Zwaan B.J."/>
            <person name="Van Kan J.A."/>
            <person name="Takken W."/>
            <person name="Debets A.J."/>
            <person name="Schoustra S.E."/>
            <person name="Koenraadt C.J."/>
        </authorList>
    </citation>
    <scope>NUCLEOTIDE SEQUENCE [LARGE SCALE GENOMIC DNA]</scope>
    <source>
        <strain evidence="2 3">ARSEF 8028</strain>
    </source>
</reference>